<dbReference type="AlphaFoldDB" id="A0A1G4MFW2"/>
<feature type="region of interest" description="Disordered" evidence="1">
    <location>
        <begin position="86"/>
        <end position="105"/>
    </location>
</feature>
<proteinExistence type="predicted"/>
<reference evidence="3" key="1">
    <citation type="submission" date="2016-03" db="EMBL/GenBank/DDBJ databases">
        <authorList>
            <person name="Devillers H."/>
        </authorList>
    </citation>
    <scope>NUCLEOTIDE SEQUENCE [LARGE SCALE GENOMIC DNA]</scope>
</reference>
<feature type="compositionally biased region" description="Basic and acidic residues" evidence="1">
    <location>
        <begin position="95"/>
        <end position="105"/>
    </location>
</feature>
<sequence length="181" mass="19369">MQAHLLSDARHARWCHGWRGAVQKRPLRKNMPPESAHCGGHIGGIAERLRPACGRNRGRDATGPRPGLHRVARITLRHQDGAARQKAGRLGGGREAARDRVGGEAGRRALGAARTARCDAIATQPATQLRRAETSANATPIACRESAGRWGGRKMRVAGDEEEKIQAGLGFGGGTRRGRST</sequence>
<dbReference type="Proteomes" id="UP000190831">
    <property type="component" value="Chromosome F"/>
</dbReference>
<feature type="region of interest" description="Disordered" evidence="1">
    <location>
        <begin position="150"/>
        <end position="181"/>
    </location>
</feature>
<dbReference type="EMBL" id="LT598490">
    <property type="protein sequence ID" value="SCW02647.1"/>
    <property type="molecule type" value="Genomic_DNA"/>
</dbReference>
<protein>
    <submittedName>
        <fullName evidence="2">LAFE_0F11232g1_1</fullName>
    </submittedName>
</protein>
<name>A0A1G4MFW2_LACFM</name>
<evidence type="ECO:0000313" key="2">
    <source>
        <dbReference type="EMBL" id="SCW02647.1"/>
    </source>
</evidence>
<evidence type="ECO:0000313" key="3">
    <source>
        <dbReference type="Proteomes" id="UP000190831"/>
    </source>
</evidence>
<evidence type="ECO:0000256" key="1">
    <source>
        <dbReference type="SAM" id="MobiDB-lite"/>
    </source>
</evidence>
<gene>
    <name evidence="2" type="ORF">LAFE_0F11232G</name>
</gene>
<organism evidence="2 3">
    <name type="scientific">Lachancea fermentati</name>
    <name type="common">Zygosaccharomyces fermentati</name>
    <dbReference type="NCBI Taxonomy" id="4955"/>
    <lineage>
        <taxon>Eukaryota</taxon>
        <taxon>Fungi</taxon>
        <taxon>Dikarya</taxon>
        <taxon>Ascomycota</taxon>
        <taxon>Saccharomycotina</taxon>
        <taxon>Saccharomycetes</taxon>
        <taxon>Saccharomycetales</taxon>
        <taxon>Saccharomycetaceae</taxon>
        <taxon>Lachancea</taxon>
    </lineage>
</organism>
<keyword evidence="3" id="KW-1185">Reference proteome</keyword>
<accession>A0A1G4MFW2</accession>